<dbReference type="SUPFAM" id="SSF46785">
    <property type="entry name" value="Winged helix' DNA-binding domain"/>
    <property type="match status" value="1"/>
</dbReference>
<accession>A0A2A5QPJ9</accession>
<name>A0A2A5QPJ9_9EURY</name>
<dbReference type="AlphaFoldDB" id="A0A2A5QPJ9"/>
<dbReference type="OrthoDB" id="290446at2157"/>
<dbReference type="GO" id="GO:0003677">
    <property type="term" value="F:DNA binding"/>
    <property type="evidence" value="ECO:0007669"/>
    <property type="project" value="InterPro"/>
</dbReference>
<evidence type="ECO:0000313" key="3">
    <source>
        <dbReference type="Proteomes" id="UP000219689"/>
    </source>
</evidence>
<organism evidence="2 3">
    <name type="scientific">Natrinema ejinorense</name>
    <dbReference type="NCBI Taxonomy" id="373386"/>
    <lineage>
        <taxon>Archaea</taxon>
        <taxon>Methanobacteriati</taxon>
        <taxon>Methanobacteriota</taxon>
        <taxon>Stenosarchaea group</taxon>
        <taxon>Halobacteria</taxon>
        <taxon>Halobacteriales</taxon>
        <taxon>Natrialbaceae</taxon>
        <taxon>Natrinema</taxon>
    </lineage>
</organism>
<dbReference type="InterPro" id="IPR036390">
    <property type="entry name" value="WH_DNA-bd_sf"/>
</dbReference>
<evidence type="ECO:0000259" key="1">
    <source>
        <dbReference type="Pfam" id="PF09339"/>
    </source>
</evidence>
<dbReference type="Proteomes" id="UP000219689">
    <property type="component" value="Unassembled WGS sequence"/>
</dbReference>
<comment type="caution">
    <text evidence="2">The sequence shown here is derived from an EMBL/GenBank/DDBJ whole genome shotgun (WGS) entry which is preliminary data.</text>
</comment>
<keyword evidence="3" id="KW-1185">Reference proteome</keyword>
<sequence length="110" mass="11827">MTEVPTSDEFDGRGDLPDALAFVKPNRARAYIALERADGPLTATELEDALGCSNATAYRCLNDLQEIDLVCETVRLGGEYSPKTAYTTVADAPSWDRARADGGTPEGSDR</sequence>
<reference evidence="2 3" key="1">
    <citation type="submission" date="2017-09" db="EMBL/GenBank/DDBJ databases">
        <title>Genome sequences of Natrinema ejinorence JCM 13890T.</title>
        <authorList>
            <person name="Roh S.W."/>
            <person name="Kim Y.B."/>
            <person name="Kim J.Y."/>
        </authorList>
    </citation>
    <scope>NUCLEOTIDE SEQUENCE [LARGE SCALE GENOMIC DNA]</scope>
    <source>
        <strain evidence="2 3">JCM 13890</strain>
    </source>
</reference>
<dbReference type="InterPro" id="IPR005471">
    <property type="entry name" value="Tscrpt_reg_IclR_N"/>
</dbReference>
<dbReference type="Gene3D" id="1.10.10.10">
    <property type="entry name" value="Winged helix-like DNA-binding domain superfamily/Winged helix DNA-binding domain"/>
    <property type="match status" value="1"/>
</dbReference>
<dbReference type="GO" id="GO:0006355">
    <property type="term" value="P:regulation of DNA-templated transcription"/>
    <property type="evidence" value="ECO:0007669"/>
    <property type="project" value="InterPro"/>
</dbReference>
<protein>
    <submittedName>
        <fullName evidence="2">Transcriptional regulator</fullName>
    </submittedName>
</protein>
<dbReference type="EMBL" id="NXNI01000003">
    <property type="protein sequence ID" value="PCR88663.1"/>
    <property type="molecule type" value="Genomic_DNA"/>
</dbReference>
<gene>
    <name evidence="2" type="ORF">CP557_21780</name>
</gene>
<dbReference type="RefSeq" id="WP_097382130.1">
    <property type="nucleotide sequence ID" value="NZ_NXNI01000003.1"/>
</dbReference>
<evidence type="ECO:0000313" key="2">
    <source>
        <dbReference type="EMBL" id="PCR88663.1"/>
    </source>
</evidence>
<proteinExistence type="predicted"/>
<dbReference type="InterPro" id="IPR036388">
    <property type="entry name" value="WH-like_DNA-bd_sf"/>
</dbReference>
<dbReference type="Pfam" id="PF09339">
    <property type="entry name" value="HTH_IclR"/>
    <property type="match status" value="1"/>
</dbReference>
<feature type="domain" description="HTH iclR-type" evidence="1">
    <location>
        <begin position="33"/>
        <end position="70"/>
    </location>
</feature>